<dbReference type="InterPro" id="IPR038243">
    <property type="entry name" value="Spidroin_N_sf"/>
</dbReference>
<evidence type="ECO:0000256" key="2">
    <source>
        <dbReference type="SAM" id="SignalP"/>
    </source>
</evidence>
<dbReference type="SMR" id="A0A2S2B4G0"/>
<dbReference type="Pfam" id="PF16763">
    <property type="entry name" value="Spidroin_N"/>
    <property type="match status" value="1"/>
</dbReference>
<keyword evidence="2" id="KW-0732">Signal</keyword>
<dbReference type="AlphaFoldDB" id="A0A2S2B4G0"/>
<protein>
    <submittedName>
        <fullName evidence="4">Major ampullate spidroin 2 variant 3</fullName>
    </submittedName>
</protein>
<gene>
    <name evidence="4" type="primary">MaSp2</name>
</gene>
<evidence type="ECO:0000259" key="3">
    <source>
        <dbReference type="Pfam" id="PF16763"/>
    </source>
</evidence>
<reference evidence="4" key="1">
    <citation type="journal article" date="2018" name="Int. J. Biol. Macromol.">
        <title>Genomic perspectives of spider silk genes through target capture sequencing: Conservation of stabilization mechanisms and homology-based structural models of spidroin terminal regions.</title>
        <authorList>
            <person name="Collin M.A."/>
            <person name="Clarke T.H.III."/>
            <person name="Ayoub N.A."/>
            <person name="Hayashi C.Y."/>
        </authorList>
    </citation>
    <scope>NUCLEOTIDE SEQUENCE</scope>
</reference>
<feature type="region of interest" description="Disordered" evidence="1">
    <location>
        <begin position="189"/>
        <end position="212"/>
    </location>
</feature>
<dbReference type="Gene3D" id="1.10.274.70">
    <property type="match status" value="1"/>
</dbReference>
<feature type="chain" id="PRO_5015689403" evidence="2">
    <location>
        <begin position="23"/>
        <end position="240"/>
    </location>
</feature>
<evidence type="ECO:0000313" key="4">
    <source>
        <dbReference type="EMBL" id="AWK58650.1"/>
    </source>
</evidence>
<accession>A0A2S2B4G0</accession>
<dbReference type="EMBL" id="MF955705">
    <property type="protein sequence ID" value="AWK58650.1"/>
    <property type="molecule type" value="Genomic_DNA"/>
</dbReference>
<proteinExistence type="predicted"/>
<feature type="signal peptide" evidence="2">
    <location>
        <begin position="1"/>
        <end position="22"/>
    </location>
</feature>
<sequence length="240" mass="24158">MNWSIRLALLGFVVLSTQTIFAFGQAATPWENTALAEAFINKFLESIGQTGTFSASQQDDMATIGDTLKTAMEKMAQSRKSSKSKLQALNMAFASSMAEIAVAEQGGLSIQAKTEAIASALSSAFLQTTGVINYQFVNEIKSLIYMIAQASTNEVGSSAASAGGGSGGGSYGQGSYVSASAAGTYGSAPQQGGYAPAQGPSQQGPVSQGPYGPSASVAAAAVGGYGPGGGAGNHICISHI</sequence>
<organism evidence="4">
    <name type="scientific">Araneus diadematus</name>
    <name type="common">European garden spider</name>
    <name type="synonym">Cross spider</name>
    <dbReference type="NCBI Taxonomy" id="45920"/>
    <lineage>
        <taxon>Eukaryota</taxon>
        <taxon>Metazoa</taxon>
        <taxon>Ecdysozoa</taxon>
        <taxon>Arthropoda</taxon>
        <taxon>Chelicerata</taxon>
        <taxon>Arachnida</taxon>
        <taxon>Araneae</taxon>
        <taxon>Araneomorphae</taxon>
        <taxon>Entelegynae</taxon>
        <taxon>Araneoidea</taxon>
        <taxon>Araneidae</taxon>
        <taxon>Araneus</taxon>
    </lineage>
</organism>
<name>A0A2S2B4G0_ARADI</name>
<dbReference type="InterPro" id="IPR031913">
    <property type="entry name" value="Spidroin_N"/>
</dbReference>
<feature type="domain" description="Spidroin N-terminal" evidence="3">
    <location>
        <begin position="29"/>
        <end position="153"/>
    </location>
</feature>
<evidence type="ECO:0000256" key="1">
    <source>
        <dbReference type="SAM" id="MobiDB-lite"/>
    </source>
</evidence>